<dbReference type="SUPFAM" id="SSF46785">
    <property type="entry name" value="Winged helix' DNA-binding domain"/>
    <property type="match status" value="1"/>
</dbReference>
<dbReference type="Pfam" id="PF12840">
    <property type="entry name" value="HTH_20"/>
    <property type="match status" value="1"/>
</dbReference>
<dbReference type="Proteomes" id="UP000198775">
    <property type="component" value="Unassembled WGS sequence"/>
</dbReference>
<dbReference type="EMBL" id="FOCX01000085">
    <property type="protein sequence ID" value="SEP32136.1"/>
    <property type="molecule type" value="Genomic_DNA"/>
</dbReference>
<dbReference type="InterPro" id="IPR036390">
    <property type="entry name" value="WH_DNA-bd_sf"/>
</dbReference>
<evidence type="ECO:0000313" key="1">
    <source>
        <dbReference type="EMBL" id="SEP32136.1"/>
    </source>
</evidence>
<evidence type="ECO:0000313" key="2">
    <source>
        <dbReference type="Proteomes" id="UP000198775"/>
    </source>
</evidence>
<dbReference type="InterPro" id="IPR036388">
    <property type="entry name" value="WH-like_DNA-bd_sf"/>
</dbReference>
<proteinExistence type="predicted"/>
<dbReference type="AlphaFoldDB" id="A0A1H8WWW5"/>
<dbReference type="Gene3D" id="1.10.10.10">
    <property type="entry name" value="Winged helix-like DNA-binding domain superfamily/Winged helix DNA-binding domain"/>
    <property type="match status" value="1"/>
</dbReference>
<sequence>MWSVASAQWPQKIMNPESIADSEIQTVLEAVADPECRDILDELDTARSTSEIAERCDLSETSAYRKLEMLSETQLVKQGTELRTDGHHVKTYERDVTSALVLWEADSGLDAHVLREPLSVSQRLAQFWSRISEEL</sequence>
<protein>
    <submittedName>
        <fullName evidence="1">Helix-turn-helix domain-containing protein</fullName>
    </submittedName>
</protein>
<accession>A0A1H8WWW5</accession>
<name>A0A1H8WWW5_9EURY</name>
<organism evidence="1 2">
    <name type="scientific">Halorientalis persicus</name>
    <dbReference type="NCBI Taxonomy" id="1367881"/>
    <lineage>
        <taxon>Archaea</taxon>
        <taxon>Methanobacteriati</taxon>
        <taxon>Methanobacteriota</taxon>
        <taxon>Stenosarchaea group</taxon>
        <taxon>Halobacteria</taxon>
        <taxon>Halobacteriales</taxon>
        <taxon>Haloarculaceae</taxon>
        <taxon>Halorientalis</taxon>
    </lineage>
</organism>
<gene>
    <name evidence="1" type="ORF">SAMN05216388_10854</name>
</gene>
<reference evidence="2" key="1">
    <citation type="submission" date="2016-10" db="EMBL/GenBank/DDBJ databases">
        <authorList>
            <person name="Varghese N."/>
            <person name="Submissions S."/>
        </authorList>
    </citation>
    <scope>NUCLEOTIDE SEQUENCE [LARGE SCALE GENOMIC DNA]</scope>
    <source>
        <strain evidence="2">IBRC-M 10043</strain>
    </source>
</reference>
<keyword evidence="2" id="KW-1185">Reference proteome</keyword>